<dbReference type="AlphaFoldDB" id="A0A8H6EIM4"/>
<dbReference type="RefSeq" id="XP_037192575.1">
    <property type="nucleotide sequence ID" value="XM_037335480.1"/>
</dbReference>
<keyword evidence="1" id="KW-0812">Transmembrane</keyword>
<comment type="caution">
    <text evidence="2">The sequence shown here is derived from an EMBL/GenBank/DDBJ whole genome shotgun (WGS) entry which is preliminary data.</text>
</comment>
<evidence type="ECO:0000313" key="2">
    <source>
        <dbReference type="EMBL" id="KAF5873629.1"/>
    </source>
</evidence>
<name>A0A8H6EIM4_9HELO</name>
<protein>
    <submittedName>
        <fullName evidence="2">Uncharacterized protein</fullName>
    </submittedName>
</protein>
<keyword evidence="3" id="KW-1185">Reference proteome</keyword>
<keyword evidence="1" id="KW-1133">Transmembrane helix</keyword>
<accession>A0A8H6EIM4</accession>
<feature type="transmembrane region" description="Helical" evidence="1">
    <location>
        <begin position="12"/>
        <end position="31"/>
    </location>
</feature>
<dbReference type="EMBL" id="JABFCT010000008">
    <property type="protein sequence ID" value="KAF5873629.1"/>
    <property type="molecule type" value="Genomic_DNA"/>
</dbReference>
<keyword evidence="1" id="KW-0472">Membrane</keyword>
<sequence length="82" mass="9220">MVSILPDGMSNMEATVSFLIIDTIALILRVISRIQTKGTTTTGRFIRYDDWWILAAYLIHHDGIRHPRAISSHGSRSPIENA</sequence>
<proteinExistence type="predicted"/>
<gene>
    <name evidence="2" type="ORF">Bfra_005093</name>
</gene>
<dbReference type="Proteomes" id="UP000531561">
    <property type="component" value="Unassembled WGS sequence"/>
</dbReference>
<evidence type="ECO:0000313" key="3">
    <source>
        <dbReference type="Proteomes" id="UP000531561"/>
    </source>
</evidence>
<dbReference type="OrthoDB" id="5378633at2759"/>
<reference evidence="2 3" key="1">
    <citation type="journal article" date="2020" name="Phytopathology">
        <title>A high-quality genome resource of Botrytis fragariae, a new and rapidly spreading fungal pathogen causing strawberry gray mold in the U.S.A.</title>
        <authorList>
            <person name="Wu Y."/>
            <person name="Saski C.A."/>
            <person name="Schnabel G."/>
            <person name="Xiao S."/>
            <person name="Hu M."/>
        </authorList>
    </citation>
    <scope>NUCLEOTIDE SEQUENCE [LARGE SCALE GENOMIC DNA]</scope>
    <source>
        <strain evidence="2 3">BVB16</strain>
    </source>
</reference>
<evidence type="ECO:0000256" key="1">
    <source>
        <dbReference type="SAM" id="Phobius"/>
    </source>
</evidence>
<organism evidence="2 3">
    <name type="scientific">Botrytis fragariae</name>
    <dbReference type="NCBI Taxonomy" id="1964551"/>
    <lineage>
        <taxon>Eukaryota</taxon>
        <taxon>Fungi</taxon>
        <taxon>Dikarya</taxon>
        <taxon>Ascomycota</taxon>
        <taxon>Pezizomycotina</taxon>
        <taxon>Leotiomycetes</taxon>
        <taxon>Helotiales</taxon>
        <taxon>Sclerotiniaceae</taxon>
        <taxon>Botrytis</taxon>
    </lineage>
</organism>
<dbReference type="GeneID" id="59259172"/>